<proteinExistence type="predicted"/>
<reference evidence="2" key="1">
    <citation type="submission" date="2020-03" db="EMBL/GenBank/DDBJ databases">
        <title>Solimonas marina sp. nov., isolated from deep seawater of the Pacific Ocean.</title>
        <authorList>
            <person name="Liu X."/>
            <person name="Lai Q."/>
            <person name="Sun F."/>
            <person name="Gai Y."/>
            <person name="Li G."/>
            <person name="Shao Z."/>
        </authorList>
    </citation>
    <scope>NUCLEOTIDE SEQUENCE</scope>
    <source>
        <strain evidence="2">C16B3</strain>
    </source>
</reference>
<comment type="caution">
    <text evidence="2">The sequence shown here is derived from an EMBL/GenBank/DDBJ whole genome shotgun (WGS) entry which is preliminary data.</text>
</comment>
<gene>
    <name evidence="2" type="ORF">G7Y82_05760</name>
</gene>
<sequence length="185" mass="19795">MTSRRAWHGALLTLITAGTLSACKLSDLHVGASTPPLPAPPVCTVDLRTPAPILNLPLTDTPRGPAGGDDIDIAQIHTVNQPLADIGTWNDEPDGWSVLALTLGSRRARSLAVRMRDVKLPKQAQVWLCGTGGGKSRQGPYTNAPEHEIWTSPVNAPIARIEVWVPTAERPHFGATLTDVYGGYQ</sequence>
<evidence type="ECO:0000313" key="3">
    <source>
        <dbReference type="Proteomes" id="UP000653472"/>
    </source>
</evidence>
<dbReference type="EMBL" id="JAAVXB010000002">
    <property type="protein sequence ID" value="NKF21817.1"/>
    <property type="molecule type" value="Genomic_DNA"/>
</dbReference>
<keyword evidence="1" id="KW-0732">Signal</keyword>
<dbReference type="Proteomes" id="UP000653472">
    <property type="component" value="Unassembled WGS sequence"/>
</dbReference>
<dbReference type="RefSeq" id="WP_168147046.1">
    <property type="nucleotide sequence ID" value="NZ_JAAVXB010000002.1"/>
</dbReference>
<feature type="chain" id="PRO_5037789051" evidence="1">
    <location>
        <begin position="23"/>
        <end position="185"/>
    </location>
</feature>
<protein>
    <submittedName>
        <fullName evidence="2">Uncharacterized protein</fullName>
    </submittedName>
</protein>
<evidence type="ECO:0000313" key="2">
    <source>
        <dbReference type="EMBL" id="NKF21817.1"/>
    </source>
</evidence>
<dbReference type="AlphaFoldDB" id="A0A970B401"/>
<name>A0A970B401_9GAMM</name>
<feature type="signal peptide" evidence="1">
    <location>
        <begin position="1"/>
        <end position="22"/>
    </location>
</feature>
<dbReference type="PROSITE" id="PS51257">
    <property type="entry name" value="PROKAR_LIPOPROTEIN"/>
    <property type="match status" value="1"/>
</dbReference>
<keyword evidence="3" id="KW-1185">Reference proteome</keyword>
<evidence type="ECO:0000256" key="1">
    <source>
        <dbReference type="SAM" id="SignalP"/>
    </source>
</evidence>
<organism evidence="2 3">
    <name type="scientific">Solimonas marina</name>
    <dbReference type="NCBI Taxonomy" id="2714601"/>
    <lineage>
        <taxon>Bacteria</taxon>
        <taxon>Pseudomonadati</taxon>
        <taxon>Pseudomonadota</taxon>
        <taxon>Gammaproteobacteria</taxon>
        <taxon>Nevskiales</taxon>
        <taxon>Nevskiaceae</taxon>
        <taxon>Solimonas</taxon>
    </lineage>
</organism>
<accession>A0A970B401</accession>